<proteinExistence type="predicted"/>
<reference evidence="1" key="2">
    <citation type="journal article" date="2015" name="Fish Shellfish Immunol.">
        <title>Early steps in the European eel (Anguilla anguilla)-Vibrio vulnificus interaction in the gills: Role of the RtxA13 toxin.</title>
        <authorList>
            <person name="Callol A."/>
            <person name="Pajuelo D."/>
            <person name="Ebbesson L."/>
            <person name="Teles M."/>
            <person name="MacKenzie S."/>
            <person name="Amaro C."/>
        </authorList>
    </citation>
    <scope>NUCLEOTIDE SEQUENCE</scope>
</reference>
<name>A0A0E9TAL1_ANGAN</name>
<organism evidence="1">
    <name type="scientific">Anguilla anguilla</name>
    <name type="common">European freshwater eel</name>
    <name type="synonym">Muraena anguilla</name>
    <dbReference type="NCBI Taxonomy" id="7936"/>
    <lineage>
        <taxon>Eukaryota</taxon>
        <taxon>Metazoa</taxon>
        <taxon>Chordata</taxon>
        <taxon>Craniata</taxon>
        <taxon>Vertebrata</taxon>
        <taxon>Euteleostomi</taxon>
        <taxon>Actinopterygii</taxon>
        <taxon>Neopterygii</taxon>
        <taxon>Teleostei</taxon>
        <taxon>Anguilliformes</taxon>
        <taxon>Anguillidae</taxon>
        <taxon>Anguilla</taxon>
    </lineage>
</organism>
<dbReference type="EMBL" id="GBXM01058110">
    <property type="protein sequence ID" value="JAH50467.1"/>
    <property type="molecule type" value="Transcribed_RNA"/>
</dbReference>
<protein>
    <submittedName>
        <fullName evidence="1">Uncharacterized protein</fullName>
    </submittedName>
</protein>
<evidence type="ECO:0000313" key="1">
    <source>
        <dbReference type="EMBL" id="JAH50467.1"/>
    </source>
</evidence>
<dbReference type="AlphaFoldDB" id="A0A0E9TAL1"/>
<accession>A0A0E9TAL1</accession>
<reference evidence="1" key="1">
    <citation type="submission" date="2014-11" db="EMBL/GenBank/DDBJ databases">
        <authorList>
            <person name="Amaro Gonzalez C."/>
        </authorList>
    </citation>
    <scope>NUCLEOTIDE SEQUENCE</scope>
</reference>
<sequence length="57" mass="6881">MTNYIICPFSTLELLMKLWYRNIAIQPARVFYDLFSFDRAFYCFNLSCGRHHTLLIL</sequence>